<evidence type="ECO:0000313" key="2">
    <source>
        <dbReference type="Proteomes" id="UP001248819"/>
    </source>
</evidence>
<dbReference type="PROSITE" id="PS51257">
    <property type="entry name" value="PROKAR_LIPOPROTEIN"/>
    <property type="match status" value="1"/>
</dbReference>
<dbReference type="SUPFAM" id="SSF51126">
    <property type="entry name" value="Pectin lyase-like"/>
    <property type="match status" value="1"/>
</dbReference>
<dbReference type="PANTHER" id="PTHR41339">
    <property type="entry name" value="LIPL48"/>
    <property type="match status" value="1"/>
</dbReference>
<dbReference type="InterPro" id="IPR011050">
    <property type="entry name" value="Pectin_lyase_fold/virulence"/>
</dbReference>
<proteinExistence type="predicted"/>
<keyword evidence="2" id="KW-1185">Reference proteome</keyword>
<gene>
    <name evidence="1" type="ORF">RM529_00160</name>
</gene>
<evidence type="ECO:0000313" key="1">
    <source>
        <dbReference type="EMBL" id="MDT0648535.1"/>
    </source>
</evidence>
<sequence length="443" mass="45837">MKKLIIAGFAIAALGLTGCSDDDDAPNEPIASCTDGVRNGNETGVDCGGPCTACDDDPGNGNGGETPQDEDLSGLLTEDFTLTNDIIWELNGKFVVGDGATLTIEPGTIIKGREGTGSLASALIVARGGRIMAEGTADNPIIFTSINDNIEVGQQQGSNLDENDRGLWGGVLILGHAPSSFEGDSEESQIEGIPADDDYGRYGGDIADDDSGVFQYVSIRHGGALIGSGNEINGLTLGGVGNGTVIDHIEVVGNVDDGVEWFGGTVDASNILVFAGGDDGLDIDQAYSGTVTNALVIQGAESDHGLEIDGPEGTMMGSFTIQDLTIIGDPNAPSGEIADLRDGAMGAFNNVYIRGFNADQDVEIDDADSAENYTSGDLSFSAWEIVLPEGVESVSSIFNDTTESTDFSSDAAEFATAIEQDQETVGADLSAFGWTYASFRGAY</sequence>
<dbReference type="PANTHER" id="PTHR41339:SF1">
    <property type="entry name" value="SECRETED PROTEIN"/>
    <property type="match status" value="1"/>
</dbReference>
<dbReference type="EMBL" id="JAVRHP010000001">
    <property type="protein sequence ID" value="MDT0648535.1"/>
    <property type="molecule type" value="Genomic_DNA"/>
</dbReference>
<dbReference type="Proteomes" id="UP001248819">
    <property type="component" value="Unassembled WGS sequence"/>
</dbReference>
<name>A0ABU3CRF3_9FLAO</name>
<comment type="caution">
    <text evidence="1">The sequence shown here is derived from an EMBL/GenBank/DDBJ whole genome shotgun (WGS) entry which is preliminary data.</text>
</comment>
<evidence type="ECO:0008006" key="3">
    <source>
        <dbReference type="Google" id="ProtNLM"/>
    </source>
</evidence>
<dbReference type="RefSeq" id="WP_311482714.1">
    <property type="nucleotide sequence ID" value="NZ_JAVRHP010000001.1"/>
</dbReference>
<accession>A0ABU3CRF3</accession>
<organism evidence="1 2">
    <name type="scientific">Autumnicola edwardsiae</name>
    <dbReference type="NCBI Taxonomy" id="3075594"/>
    <lineage>
        <taxon>Bacteria</taxon>
        <taxon>Pseudomonadati</taxon>
        <taxon>Bacteroidota</taxon>
        <taxon>Flavobacteriia</taxon>
        <taxon>Flavobacteriales</taxon>
        <taxon>Flavobacteriaceae</taxon>
        <taxon>Autumnicola</taxon>
    </lineage>
</organism>
<reference evidence="1 2" key="1">
    <citation type="submission" date="2023-09" db="EMBL/GenBank/DDBJ databases">
        <authorList>
            <person name="Rey-Velasco X."/>
        </authorList>
    </citation>
    <scope>NUCLEOTIDE SEQUENCE [LARGE SCALE GENOMIC DNA]</scope>
    <source>
        <strain evidence="1 2">F297</strain>
    </source>
</reference>
<protein>
    <recommendedName>
        <fullName evidence="3">Lipoprotein</fullName>
    </recommendedName>
</protein>